<dbReference type="InterPro" id="IPR020549">
    <property type="entry name" value="YbeY_CS"/>
</dbReference>
<dbReference type="Gene3D" id="3.40.390.30">
    <property type="entry name" value="Metalloproteases ('zincins'), catalytic domain"/>
    <property type="match status" value="1"/>
</dbReference>
<dbReference type="PANTHER" id="PTHR46986">
    <property type="entry name" value="ENDORIBONUCLEASE YBEY, CHLOROPLASTIC"/>
    <property type="match status" value="1"/>
</dbReference>
<comment type="cofactor">
    <cofactor evidence="9">
        <name>Zn(2+)</name>
        <dbReference type="ChEBI" id="CHEBI:29105"/>
    </cofactor>
    <text evidence="9">Binds 1 zinc ion.</text>
</comment>
<dbReference type="GO" id="GO:0004222">
    <property type="term" value="F:metalloendopeptidase activity"/>
    <property type="evidence" value="ECO:0007669"/>
    <property type="project" value="InterPro"/>
</dbReference>
<feature type="binding site" evidence="9">
    <location>
        <position position="119"/>
    </location>
    <ligand>
        <name>Zn(2+)</name>
        <dbReference type="ChEBI" id="CHEBI:29105"/>
        <note>catalytic</note>
    </ligand>
</feature>
<keyword evidence="11" id="KW-1185">Reference proteome</keyword>
<proteinExistence type="inferred from homology"/>
<evidence type="ECO:0000313" key="10">
    <source>
        <dbReference type="EMBL" id="GAV25484.1"/>
    </source>
</evidence>
<reference evidence="11" key="1">
    <citation type="submission" date="2016-12" db="EMBL/GenBank/DDBJ databases">
        <title>Draft Genome Sequences od Carboxydothermus pertinax and islandicus, Hydrogenogenic Carboxydotrophic Bacteria.</title>
        <authorList>
            <person name="Fukuyama Y."/>
            <person name="Ohmae K."/>
            <person name="Yoneda Y."/>
            <person name="Yoshida T."/>
            <person name="Sako Y."/>
        </authorList>
    </citation>
    <scope>NUCLEOTIDE SEQUENCE [LARGE SCALE GENOMIC DNA]</scope>
    <source>
        <strain evidence="11">SET</strain>
    </source>
</reference>
<dbReference type="GO" id="GO:0005737">
    <property type="term" value="C:cytoplasm"/>
    <property type="evidence" value="ECO:0007669"/>
    <property type="project" value="UniProtKB-SubCell"/>
</dbReference>
<dbReference type="RefSeq" id="WP_075865638.1">
    <property type="nucleotide sequence ID" value="NZ_BDJL01000041.1"/>
</dbReference>
<evidence type="ECO:0000256" key="7">
    <source>
        <dbReference type="ARBA" id="ARBA00022801"/>
    </source>
</evidence>
<dbReference type="GO" id="GO:0006364">
    <property type="term" value="P:rRNA processing"/>
    <property type="evidence" value="ECO:0007669"/>
    <property type="project" value="UniProtKB-UniRule"/>
</dbReference>
<dbReference type="PROSITE" id="PS01306">
    <property type="entry name" value="UPF0054"/>
    <property type="match status" value="1"/>
</dbReference>
<dbReference type="PANTHER" id="PTHR46986:SF1">
    <property type="entry name" value="ENDORIBONUCLEASE YBEY, CHLOROPLASTIC"/>
    <property type="match status" value="1"/>
</dbReference>
<dbReference type="SUPFAM" id="SSF55486">
    <property type="entry name" value="Metalloproteases ('zincins'), catalytic domain"/>
    <property type="match status" value="1"/>
</dbReference>
<protein>
    <recommendedName>
        <fullName evidence="9">Endoribonuclease YbeY</fullName>
        <ecNumber evidence="9">3.1.-.-</ecNumber>
    </recommendedName>
</protein>
<evidence type="ECO:0000256" key="4">
    <source>
        <dbReference type="ARBA" id="ARBA00022722"/>
    </source>
</evidence>
<dbReference type="HAMAP" id="MF_00009">
    <property type="entry name" value="Endoribonucl_YbeY"/>
    <property type="match status" value="1"/>
</dbReference>
<evidence type="ECO:0000256" key="5">
    <source>
        <dbReference type="ARBA" id="ARBA00022723"/>
    </source>
</evidence>
<dbReference type="GO" id="GO:0004521">
    <property type="term" value="F:RNA endonuclease activity"/>
    <property type="evidence" value="ECO:0007669"/>
    <property type="project" value="UniProtKB-UniRule"/>
</dbReference>
<dbReference type="EMBL" id="BDJL01000041">
    <property type="protein sequence ID" value="GAV25484.1"/>
    <property type="molecule type" value="Genomic_DNA"/>
</dbReference>
<evidence type="ECO:0000256" key="6">
    <source>
        <dbReference type="ARBA" id="ARBA00022759"/>
    </source>
</evidence>
<sequence>MTEITNLQDKVDVEEDLLNIITQAVSLTLNEEGRAGVVSIALVDNDYIQSLNREYRQKDAPTDVLSFPLADDEDDEILGDVVISLEKAAEQAKEYGHSFSREVAFLTVHGVLHLLGHDHYEEEETRIMRAKEEKILSALGLER</sequence>
<keyword evidence="3 9" id="KW-0698">rRNA processing</keyword>
<evidence type="ECO:0000256" key="3">
    <source>
        <dbReference type="ARBA" id="ARBA00022552"/>
    </source>
</evidence>
<evidence type="ECO:0000256" key="8">
    <source>
        <dbReference type="ARBA" id="ARBA00022833"/>
    </source>
</evidence>
<dbReference type="InterPro" id="IPR002036">
    <property type="entry name" value="YbeY"/>
</dbReference>
<comment type="caution">
    <text evidence="10">The sequence shown here is derived from an EMBL/GenBank/DDBJ whole genome shotgun (WGS) entry which is preliminary data.</text>
</comment>
<gene>
    <name evidence="9" type="primary">ybeY</name>
    <name evidence="10" type="ORF">ciss_14170</name>
</gene>
<evidence type="ECO:0000256" key="1">
    <source>
        <dbReference type="ARBA" id="ARBA00010875"/>
    </source>
</evidence>
<dbReference type="InterPro" id="IPR023091">
    <property type="entry name" value="MetalPrtase_cat_dom_sf_prd"/>
</dbReference>
<keyword evidence="9" id="KW-0963">Cytoplasm</keyword>
<comment type="similarity">
    <text evidence="1 9">Belongs to the endoribonuclease YbeY family.</text>
</comment>
<comment type="function">
    <text evidence="9">Single strand-specific metallo-endoribonuclease involved in late-stage 70S ribosome quality control and in maturation of the 3' terminus of the 16S rRNA.</text>
</comment>
<keyword evidence="7 9" id="KW-0378">Hydrolase</keyword>
<accession>A0A1L8D304</accession>
<dbReference type="Proteomes" id="UP000187338">
    <property type="component" value="Unassembled WGS sequence"/>
</dbReference>
<dbReference type="OrthoDB" id="9807740at2"/>
<evidence type="ECO:0000256" key="9">
    <source>
        <dbReference type="HAMAP-Rule" id="MF_00009"/>
    </source>
</evidence>
<dbReference type="AlphaFoldDB" id="A0A1L8D304"/>
<evidence type="ECO:0000313" key="11">
    <source>
        <dbReference type="Proteomes" id="UP000187338"/>
    </source>
</evidence>
<dbReference type="NCBIfam" id="TIGR00043">
    <property type="entry name" value="rRNA maturation RNase YbeY"/>
    <property type="match status" value="1"/>
</dbReference>
<dbReference type="GO" id="GO:0008270">
    <property type="term" value="F:zinc ion binding"/>
    <property type="evidence" value="ECO:0007669"/>
    <property type="project" value="UniProtKB-UniRule"/>
</dbReference>
<feature type="binding site" evidence="9">
    <location>
        <position position="109"/>
    </location>
    <ligand>
        <name>Zn(2+)</name>
        <dbReference type="ChEBI" id="CHEBI:29105"/>
        <note>catalytic</note>
    </ligand>
</feature>
<dbReference type="EC" id="3.1.-.-" evidence="9"/>
<name>A0A1L8D304_9THEO</name>
<dbReference type="STRING" id="661089.ciss_14170"/>
<feature type="binding site" evidence="9">
    <location>
        <position position="113"/>
    </location>
    <ligand>
        <name>Zn(2+)</name>
        <dbReference type="ChEBI" id="CHEBI:29105"/>
        <note>catalytic</note>
    </ligand>
</feature>
<comment type="subcellular location">
    <subcellularLocation>
        <location evidence="9">Cytoplasm</location>
    </subcellularLocation>
</comment>
<keyword evidence="6 9" id="KW-0255">Endonuclease</keyword>
<keyword evidence="5 9" id="KW-0479">Metal-binding</keyword>
<organism evidence="10 11">
    <name type="scientific">Carboxydothermus islandicus</name>
    <dbReference type="NCBI Taxonomy" id="661089"/>
    <lineage>
        <taxon>Bacteria</taxon>
        <taxon>Bacillati</taxon>
        <taxon>Bacillota</taxon>
        <taxon>Clostridia</taxon>
        <taxon>Thermoanaerobacterales</taxon>
        <taxon>Thermoanaerobacteraceae</taxon>
        <taxon>Carboxydothermus</taxon>
    </lineage>
</organism>
<keyword evidence="2 9" id="KW-0690">Ribosome biogenesis</keyword>
<keyword evidence="8 9" id="KW-0862">Zinc</keyword>
<evidence type="ECO:0000256" key="2">
    <source>
        <dbReference type="ARBA" id="ARBA00022517"/>
    </source>
</evidence>
<keyword evidence="4 9" id="KW-0540">Nuclease</keyword>
<dbReference type="Pfam" id="PF02130">
    <property type="entry name" value="YbeY"/>
    <property type="match status" value="1"/>
</dbReference>